<comment type="caution">
    <text evidence="1">The sequence shown here is derived from an EMBL/GenBank/DDBJ whole genome shotgun (WGS) entry which is preliminary data.</text>
</comment>
<name>A0A835R903_VANPL</name>
<dbReference type="Proteomes" id="UP000639772">
    <property type="component" value="Unassembled WGS sequence"/>
</dbReference>
<organism evidence="1 2">
    <name type="scientific">Vanilla planifolia</name>
    <name type="common">Vanilla</name>
    <dbReference type="NCBI Taxonomy" id="51239"/>
    <lineage>
        <taxon>Eukaryota</taxon>
        <taxon>Viridiplantae</taxon>
        <taxon>Streptophyta</taxon>
        <taxon>Embryophyta</taxon>
        <taxon>Tracheophyta</taxon>
        <taxon>Spermatophyta</taxon>
        <taxon>Magnoliopsida</taxon>
        <taxon>Liliopsida</taxon>
        <taxon>Asparagales</taxon>
        <taxon>Orchidaceae</taxon>
        <taxon>Vanilloideae</taxon>
        <taxon>Vanilleae</taxon>
        <taxon>Vanilla</taxon>
    </lineage>
</organism>
<proteinExistence type="predicted"/>
<reference evidence="1 2" key="1">
    <citation type="journal article" date="2020" name="Nat. Food">
        <title>A phased Vanilla planifolia genome enables genetic improvement of flavour and production.</title>
        <authorList>
            <person name="Hasing T."/>
            <person name="Tang H."/>
            <person name="Brym M."/>
            <person name="Khazi F."/>
            <person name="Huang T."/>
            <person name="Chambers A.H."/>
        </authorList>
    </citation>
    <scope>NUCLEOTIDE SEQUENCE [LARGE SCALE GENOMIC DNA]</scope>
    <source>
        <tissue evidence="1">Leaf</tissue>
    </source>
</reference>
<sequence>MRGISIGLRPCQIHTLADRWPKLLTALRLLRETIPSLTVCKPKASPEPFHFFQRSPLSINLFGSSTGKIPP</sequence>
<gene>
    <name evidence="1" type="ORF">HPP92_011714</name>
</gene>
<evidence type="ECO:0000313" key="1">
    <source>
        <dbReference type="EMBL" id="KAG0483630.1"/>
    </source>
</evidence>
<dbReference type="AlphaFoldDB" id="A0A835R903"/>
<accession>A0A835R903</accession>
<protein>
    <submittedName>
        <fullName evidence="1">Uncharacterized protein</fullName>
    </submittedName>
</protein>
<dbReference type="EMBL" id="JADCNM010000005">
    <property type="protein sequence ID" value="KAG0483630.1"/>
    <property type="molecule type" value="Genomic_DNA"/>
</dbReference>
<evidence type="ECO:0000313" key="2">
    <source>
        <dbReference type="Proteomes" id="UP000639772"/>
    </source>
</evidence>